<dbReference type="Pfam" id="PF22754">
    <property type="entry name" value="bHLH-TF_ACT-like_plant"/>
    <property type="match status" value="1"/>
</dbReference>
<sequence>MAEELGHELWDDKTWEFPTFGAEEDCGGKLAADVSNSEGQAEEARPASGAAKGKKRSSAAIGTGDHQGRGGGGGESDDHELHIWTERERRKKMRNMFANLHALLPHLPLRHLFGVAPHTHTLHTADKSTIVDEAVNYIKKLQETLQALEKEKIDRLNGLITNNPIIYDPSIITQQRLAIQSREAFLAEQGSVALANPNPNPHPMFSGPEFLSIFKTWTSPNVILNVCGRDAHINVCSMKKPGLLTAICFVMEKHKLELVSAHVSSDRNRSMYMIHARQGNGGSEQLSQAFPVEEIYKQAAAEIMLWVNS</sequence>
<dbReference type="CDD" id="cd11393">
    <property type="entry name" value="bHLH_AtbHLH_like"/>
    <property type="match status" value="1"/>
</dbReference>
<proteinExistence type="predicted"/>
<reference evidence="7" key="2">
    <citation type="journal article" date="2024" name="Plant">
        <title>Genomic evolution and insights into agronomic trait innovations of Sesamum species.</title>
        <authorList>
            <person name="Miao H."/>
            <person name="Wang L."/>
            <person name="Qu L."/>
            <person name="Liu H."/>
            <person name="Sun Y."/>
            <person name="Le M."/>
            <person name="Wang Q."/>
            <person name="Wei S."/>
            <person name="Zheng Y."/>
            <person name="Lin W."/>
            <person name="Duan Y."/>
            <person name="Cao H."/>
            <person name="Xiong S."/>
            <person name="Wang X."/>
            <person name="Wei L."/>
            <person name="Li C."/>
            <person name="Ma Q."/>
            <person name="Ju M."/>
            <person name="Zhao R."/>
            <person name="Li G."/>
            <person name="Mu C."/>
            <person name="Tian Q."/>
            <person name="Mei H."/>
            <person name="Zhang T."/>
            <person name="Gao T."/>
            <person name="Zhang H."/>
        </authorList>
    </citation>
    <scope>NUCLEOTIDE SEQUENCE</scope>
    <source>
        <strain evidence="7">KEN8</strain>
    </source>
</reference>
<keyword evidence="3" id="KW-0804">Transcription</keyword>
<comment type="caution">
    <text evidence="7">The sequence shown here is derived from an EMBL/GenBank/DDBJ whole genome shotgun (WGS) entry which is preliminary data.</text>
</comment>
<feature type="region of interest" description="Disordered" evidence="5">
    <location>
        <begin position="1"/>
        <end position="81"/>
    </location>
</feature>
<dbReference type="CDD" id="cd04873">
    <property type="entry name" value="ACT_UUR-ACR-like"/>
    <property type="match status" value="1"/>
</dbReference>
<keyword evidence="2" id="KW-0805">Transcription regulation</keyword>
<dbReference type="GO" id="GO:0003700">
    <property type="term" value="F:DNA-binding transcription factor activity"/>
    <property type="evidence" value="ECO:0007669"/>
    <property type="project" value="InterPro"/>
</dbReference>
<dbReference type="GO" id="GO:0046983">
    <property type="term" value="F:protein dimerization activity"/>
    <property type="evidence" value="ECO:0007669"/>
    <property type="project" value="InterPro"/>
</dbReference>
<dbReference type="GO" id="GO:0005634">
    <property type="term" value="C:nucleus"/>
    <property type="evidence" value="ECO:0007669"/>
    <property type="project" value="UniProtKB-SubCell"/>
</dbReference>
<evidence type="ECO:0000256" key="2">
    <source>
        <dbReference type="ARBA" id="ARBA00023015"/>
    </source>
</evidence>
<evidence type="ECO:0000256" key="1">
    <source>
        <dbReference type="ARBA" id="ARBA00004123"/>
    </source>
</evidence>
<gene>
    <name evidence="7" type="ORF">Scaly_1370100</name>
</gene>
<keyword evidence="4" id="KW-0539">Nucleus</keyword>
<feature type="domain" description="BHLH" evidence="6">
    <location>
        <begin position="77"/>
        <end position="141"/>
    </location>
</feature>
<evidence type="ECO:0000256" key="5">
    <source>
        <dbReference type="SAM" id="MobiDB-lite"/>
    </source>
</evidence>
<dbReference type="SUPFAM" id="SSF47459">
    <property type="entry name" value="HLH, helix-loop-helix DNA-binding domain"/>
    <property type="match status" value="1"/>
</dbReference>
<reference evidence="7" key="1">
    <citation type="submission" date="2020-06" db="EMBL/GenBank/DDBJ databases">
        <authorList>
            <person name="Li T."/>
            <person name="Hu X."/>
            <person name="Zhang T."/>
            <person name="Song X."/>
            <person name="Zhang H."/>
            <person name="Dai N."/>
            <person name="Sheng W."/>
            <person name="Hou X."/>
            <person name="Wei L."/>
        </authorList>
    </citation>
    <scope>NUCLEOTIDE SEQUENCE</scope>
    <source>
        <strain evidence="7">KEN8</strain>
        <tissue evidence="7">Leaf</tissue>
    </source>
</reference>
<dbReference type="InterPro" id="IPR036638">
    <property type="entry name" value="HLH_DNA-bd_sf"/>
</dbReference>
<dbReference type="InterPro" id="IPR011598">
    <property type="entry name" value="bHLH_dom"/>
</dbReference>
<dbReference type="Pfam" id="PF00010">
    <property type="entry name" value="HLH"/>
    <property type="match status" value="1"/>
</dbReference>
<accession>A0AAW2PPL7</accession>
<dbReference type="InterPro" id="IPR044278">
    <property type="entry name" value="BHLH95-like"/>
</dbReference>
<protein>
    <submittedName>
        <fullName evidence="7">Transcription factor</fullName>
    </submittedName>
</protein>
<evidence type="ECO:0000256" key="4">
    <source>
        <dbReference type="ARBA" id="ARBA00023242"/>
    </source>
</evidence>
<dbReference type="PROSITE" id="PS50888">
    <property type="entry name" value="BHLH"/>
    <property type="match status" value="1"/>
</dbReference>
<dbReference type="InterPro" id="IPR054502">
    <property type="entry name" value="bHLH-TF_ACT-like_plant"/>
</dbReference>
<dbReference type="EMBL" id="JACGWM010000008">
    <property type="protein sequence ID" value="KAL0356844.1"/>
    <property type="molecule type" value="Genomic_DNA"/>
</dbReference>
<evidence type="ECO:0000313" key="7">
    <source>
        <dbReference type="EMBL" id="KAL0356844.1"/>
    </source>
</evidence>
<dbReference type="SMART" id="SM00353">
    <property type="entry name" value="HLH"/>
    <property type="match status" value="1"/>
</dbReference>
<dbReference type="InterPro" id="IPR045239">
    <property type="entry name" value="bHLH95_bHLH"/>
</dbReference>
<evidence type="ECO:0000259" key="6">
    <source>
        <dbReference type="PROSITE" id="PS50888"/>
    </source>
</evidence>
<dbReference type="AlphaFoldDB" id="A0AAW2PPL7"/>
<organism evidence="7">
    <name type="scientific">Sesamum calycinum</name>
    <dbReference type="NCBI Taxonomy" id="2727403"/>
    <lineage>
        <taxon>Eukaryota</taxon>
        <taxon>Viridiplantae</taxon>
        <taxon>Streptophyta</taxon>
        <taxon>Embryophyta</taxon>
        <taxon>Tracheophyta</taxon>
        <taxon>Spermatophyta</taxon>
        <taxon>Magnoliopsida</taxon>
        <taxon>eudicotyledons</taxon>
        <taxon>Gunneridae</taxon>
        <taxon>Pentapetalae</taxon>
        <taxon>asterids</taxon>
        <taxon>lamiids</taxon>
        <taxon>Lamiales</taxon>
        <taxon>Pedaliaceae</taxon>
        <taxon>Sesamum</taxon>
    </lineage>
</organism>
<dbReference type="PANTHER" id="PTHR46772">
    <property type="entry name" value="BHLH DOMAIN-CONTAINING PROTEIN"/>
    <property type="match status" value="1"/>
</dbReference>
<evidence type="ECO:0000256" key="3">
    <source>
        <dbReference type="ARBA" id="ARBA00023163"/>
    </source>
</evidence>
<feature type="compositionally biased region" description="Basic and acidic residues" evidence="5">
    <location>
        <begin position="1"/>
        <end position="15"/>
    </location>
</feature>
<comment type="subcellular location">
    <subcellularLocation>
        <location evidence="1">Nucleus</location>
    </subcellularLocation>
</comment>
<dbReference type="PANTHER" id="PTHR46772:SF8">
    <property type="entry name" value="TRANSCRIPTION FACTOR BHLH95"/>
    <property type="match status" value="1"/>
</dbReference>
<dbReference type="Gene3D" id="4.10.280.10">
    <property type="entry name" value="Helix-loop-helix DNA-binding domain"/>
    <property type="match status" value="1"/>
</dbReference>
<dbReference type="GO" id="GO:0009960">
    <property type="term" value="P:endosperm development"/>
    <property type="evidence" value="ECO:0007669"/>
    <property type="project" value="InterPro"/>
</dbReference>
<name>A0AAW2PPL7_9LAMI</name>